<dbReference type="SUPFAM" id="SSF51126">
    <property type="entry name" value="Pectin lyase-like"/>
    <property type="match status" value="1"/>
</dbReference>
<accession>A0ABY9EB54</accession>
<sequence>MKFIVLFFIVLWSNNSYSEGSFKIFISPSGNDYNEGLTNSYPIKTLSRAQDVLELYNSGLPVEIHINQGTYYHQSVFWTYTNGHSITFTPVNFTNERPVFDGGGNINTWFTLSKSNRSSSKLKFRYIKVQNYHTAMSFEGKRNYVSNWNSENELYGMFFYRIGGKYTNFGNSTAAVRFVNSRSNSIANTHFVDILNNSAGASAIHAIYFAHYSSHNEVLRNRFLRINGDPIKVRDESNYNYMADNRFYSSGRIAFYQGWYCNADTRGWNLDGSNPGGCTKSTGECPSIGNVFRSNYLYGGYGGAIKVFDIREDDNYCGPLSSPRLRTSNNVKYY</sequence>
<keyword evidence="2" id="KW-1185">Reference proteome</keyword>
<evidence type="ECO:0008006" key="3">
    <source>
        <dbReference type="Google" id="ProtNLM"/>
    </source>
</evidence>
<dbReference type="RefSeq" id="WP_301416361.1">
    <property type="nucleotide sequence ID" value="NZ_CP098023.1"/>
</dbReference>
<proteinExistence type="predicted"/>
<dbReference type="InterPro" id="IPR011050">
    <property type="entry name" value="Pectin_lyase_fold/virulence"/>
</dbReference>
<organism evidence="1 2">
    <name type="scientific">Microbulbifer spongiae</name>
    <dbReference type="NCBI Taxonomy" id="2944933"/>
    <lineage>
        <taxon>Bacteria</taxon>
        <taxon>Pseudomonadati</taxon>
        <taxon>Pseudomonadota</taxon>
        <taxon>Gammaproteobacteria</taxon>
        <taxon>Cellvibrionales</taxon>
        <taxon>Microbulbiferaceae</taxon>
        <taxon>Microbulbifer</taxon>
    </lineage>
</organism>
<evidence type="ECO:0000313" key="1">
    <source>
        <dbReference type="EMBL" id="WKD50244.1"/>
    </source>
</evidence>
<evidence type="ECO:0000313" key="2">
    <source>
        <dbReference type="Proteomes" id="UP001321520"/>
    </source>
</evidence>
<name>A0ABY9EB54_9GAMM</name>
<gene>
    <name evidence="1" type="ORF">M8T91_02085</name>
</gene>
<dbReference type="Proteomes" id="UP001321520">
    <property type="component" value="Chromosome"/>
</dbReference>
<reference evidence="1 2" key="1">
    <citation type="submission" date="2022-05" db="EMBL/GenBank/DDBJ databases">
        <title>Microbulbifer sp. nov., isolated from sponge.</title>
        <authorList>
            <person name="Gao L."/>
        </authorList>
    </citation>
    <scope>NUCLEOTIDE SEQUENCE [LARGE SCALE GENOMIC DNA]</scope>
    <source>
        <strain evidence="1 2">MI-G</strain>
    </source>
</reference>
<protein>
    <recommendedName>
        <fullName evidence="3">DUF1565 domain-containing protein</fullName>
    </recommendedName>
</protein>
<dbReference type="EMBL" id="CP098023">
    <property type="protein sequence ID" value="WKD50244.1"/>
    <property type="molecule type" value="Genomic_DNA"/>
</dbReference>